<feature type="region of interest" description="Disordered" evidence="1">
    <location>
        <begin position="1"/>
        <end position="34"/>
    </location>
</feature>
<proteinExistence type="predicted"/>
<dbReference type="SUPFAM" id="SSF81383">
    <property type="entry name" value="F-box domain"/>
    <property type="match status" value="1"/>
</dbReference>
<dbReference type="Gene3D" id="1.20.1280.50">
    <property type="match status" value="1"/>
</dbReference>
<organism evidence="3 4">
    <name type="scientific">Hibiscus sabdariffa</name>
    <name type="common">roselle</name>
    <dbReference type="NCBI Taxonomy" id="183260"/>
    <lineage>
        <taxon>Eukaryota</taxon>
        <taxon>Viridiplantae</taxon>
        <taxon>Streptophyta</taxon>
        <taxon>Embryophyta</taxon>
        <taxon>Tracheophyta</taxon>
        <taxon>Spermatophyta</taxon>
        <taxon>Magnoliopsida</taxon>
        <taxon>eudicotyledons</taxon>
        <taxon>Gunneridae</taxon>
        <taxon>Pentapetalae</taxon>
        <taxon>rosids</taxon>
        <taxon>malvids</taxon>
        <taxon>Malvales</taxon>
        <taxon>Malvaceae</taxon>
        <taxon>Malvoideae</taxon>
        <taxon>Hibiscus</taxon>
    </lineage>
</organism>
<dbReference type="Proteomes" id="UP001472677">
    <property type="component" value="Unassembled WGS sequence"/>
</dbReference>
<sequence length="118" mass="12912">MASCVDRRRSSSQHPQPSSLPPPKTPSSTPAMPSLELLPANVVYNILSTLSSADAARSGRTCSSWNQISQACQGQAFSKRTLSITRRHDSRYYQRQNDEPSKMKANTCSINKRASKGG</sequence>
<comment type="caution">
    <text evidence="3">The sequence shown here is derived from an EMBL/GenBank/DDBJ whole genome shotgun (WGS) entry which is preliminary data.</text>
</comment>
<evidence type="ECO:0000313" key="3">
    <source>
        <dbReference type="EMBL" id="KAK8579550.1"/>
    </source>
</evidence>
<dbReference type="EMBL" id="JBBPBM010000006">
    <property type="protein sequence ID" value="KAK8579550.1"/>
    <property type="molecule type" value="Genomic_DNA"/>
</dbReference>
<evidence type="ECO:0000259" key="2">
    <source>
        <dbReference type="Pfam" id="PF12937"/>
    </source>
</evidence>
<feature type="domain" description="F-box" evidence="2">
    <location>
        <begin position="36"/>
        <end position="69"/>
    </location>
</feature>
<gene>
    <name evidence="3" type="ORF">V6N12_069871</name>
</gene>
<dbReference type="Pfam" id="PF12937">
    <property type="entry name" value="F-box-like"/>
    <property type="match status" value="1"/>
</dbReference>
<accession>A0ABR2FF59</accession>
<evidence type="ECO:0000313" key="4">
    <source>
        <dbReference type="Proteomes" id="UP001472677"/>
    </source>
</evidence>
<keyword evidence="4" id="KW-1185">Reference proteome</keyword>
<evidence type="ECO:0000256" key="1">
    <source>
        <dbReference type="SAM" id="MobiDB-lite"/>
    </source>
</evidence>
<protein>
    <recommendedName>
        <fullName evidence="2">F-box domain-containing protein</fullName>
    </recommendedName>
</protein>
<dbReference type="InterPro" id="IPR036047">
    <property type="entry name" value="F-box-like_dom_sf"/>
</dbReference>
<name>A0ABR2FF59_9ROSI</name>
<reference evidence="3 4" key="1">
    <citation type="journal article" date="2024" name="G3 (Bethesda)">
        <title>Genome assembly of Hibiscus sabdariffa L. provides insights into metabolisms of medicinal natural products.</title>
        <authorList>
            <person name="Kim T."/>
        </authorList>
    </citation>
    <scope>NUCLEOTIDE SEQUENCE [LARGE SCALE GENOMIC DNA]</scope>
    <source>
        <strain evidence="3">TK-2024</strain>
        <tissue evidence="3">Old leaves</tissue>
    </source>
</reference>
<dbReference type="InterPro" id="IPR001810">
    <property type="entry name" value="F-box_dom"/>
</dbReference>